<comment type="caution">
    <text evidence="1">The sequence shown here is derived from an EMBL/GenBank/DDBJ whole genome shotgun (WGS) entry which is preliminary data.</text>
</comment>
<reference evidence="1" key="1">
    <citation type="submission" date="2023-03" db="EMBL/GenBank/DDBJ databases">
        <authorList>
            <person name="Steffen K."/>
            <person name="Cardenas P."/>
        </authorList>
    </citation>
    <scope>NUCLEOTIDE SEQUENCE</scope>
</reference>
<dbReference type="Proteomes" id="UP001174909">
    <property type="component" value="Unassembled WGS sequence"/>
</dbReference>
<protein>
    <submittedName>
        <fullName evidence="1">Uncharacterized protein</fullName>
    </submittedName>
</protein>
<gene>
    <name evidence="1" type="ORF">GBAR_LOCUS12854</name>
</gene>
<name>A0AA35S1X3_GEOBA</name>
<evidence type="ECO:0000313" key="1">
    <source>
        <dbReference type="EMBL" id="CAI8021764.1"/>
    </source>
</evidence>
<evidence type="ECO:0000313" key="2">
    <source>
        <dbReference type="Proteomes" id="UP001174909"/>
    </source>
</evidence>
<organism evidence="1 2">
    <name type="scientific">Geodia barretti</name>
    <name type="common">Barrett's horny sponge</name>
    <dbReference type="NCBI Taxonomy" id="519541"/>
    <lineage>
        <taxon>Eukaryota</taxon>
        <taxon>Metazoa</taxon>
        <taxon>Porifera</taxon>
        <taxon>Demospongiae</taxon>
        <taxon>Heteroscleromorpha</taxon>
        <taxon>Tetractinellida</taxon>
        <taxon>Astrophorina</taxon>
        <taxon>Geodiidae</taxon>
        <taxon>Geodia</taxon>
    </lineage>
</organism>
<dbReference type="EMBL" id="CASHTH010001914">
    <property type="protein sequence ID" value="CAI8021764.1"/>
    <property type="molecule type" value="Genomic_DNA"/>
</dbReference>
<accession>A0AA35S1X3</accession>
<sequence length="144" mass="16082">MDVRSEVVSFVSVTKRNMLSCNNTSALVLLFGTKAMWKHIYPCLGQAKVLSVSMGTIQSPYDNNTNVLTTMEFTLQSMLAPKSSNSCRHPTSPATHDFMSGVKPAKVNQHKITQWEQYQQKSYTGLPPSIPMILIVIICHYSQV</sequence>
<keyword evidence="2" id="KW-1185">Reference proteome</keyword>
<dbReference type="AlphaFoldDB" id="A0AA35S1X3"/>
<proteinExistence type="predicted"/>